<evidence type="ECO:0000256" key="3">
    <source>
        <dbReference type="ARBA" id="ARBA00022679"/>
    </source>
</evidence>
<feature type="transmembrane region" description="Helical" evidence="4">
    <location>
        <begin position="305"/>
        <end position="323"/>
    </location>
</feature>
<name>A0A4R5DP14_9BACT</name>
<proteinExistence type="inferred from homology"/>
<keyword evidence="4" id="KW-0812">Transmembrane</keyword>
<dbReference type="PANTHER" id="PTHR43630:SF1">
    <property type="entry name" value="POLY-BETA-1,6-N-ACETYL-D-GLUCOSAMINE SYNTHASE"/>
    <property type="match status" value="1"/>
</dbReference>
<comment type="caution">
    <text evidence="6">The sequence shown here is derived from an EMBL/GenBank/DDBJ whole genome shotgun (WGS) entry which is preliminary data.</text>
</comment>
<organism evidence="6 7">
    <name type="scientific">Dyadobacter psychrotolerans</name>
    <dbReference type="NCBI Taxonomy" id="2541721"/>
    <lineage>
        <taxon>Bacteria</taxon>
        <taxon>Pseudomonadati</taxon>
        <taxon>Bacteroidota</taxon>
        <taxon>Cytophagia</taxon>
        <taxon>Cytophagales</taxon>
        <taxon>Spirosomataceae</taxon>
        <taxon>Dyadobacter</taxon>
    </lineage>
</organism>
<feature type="transmembrane region" description="Helical" evidence="4">
    <location>
        <begin position="272"/>
        <end position="293"/>
    </location>
</feature>
<evidence type="ECO:0000313" key="6">
    <source>
        <dbReference type="EMBL" id="TDE15307.1"/>
    </source>
</evidence>
<sequence>MSFSENPVQVSILLAARNEENNIERCLLSLFELDFPKTQLEILIGDDDSSDKTAEIIHNFILDKPLYRYFKIKDHTVGLKGKANVLAQLSHQAKGKYFFYCDADIAVPSTWIYSMLEHFQDNTGVVVGLTRMKRSHLFADFLSLEWLFTLSILRFFSIFKIALTGLGNNMAVTREAYFKVGGYEKIGFSIVEDYALFMAIVKAKYKFVQTYSDKVLAYSEPLNSFSELKTQRRRWMYGIMESPLILRICVIMSALYVPIIALIAIWDPHRSWNMAISHYALITAVVLFAVVFLKQKDLWKTVFFFWFYLMSVCVWMLIIYLSPGETTWKGRTY</sequence>
<evidence type="ECO:0000259" key="5">
    <source>
        <dbReference type="Pfam" id="PF00535"/>
    </source>
</evidence>
<accession>A0A4R5DP14</accession>
<evidence type="ECO:0000313" key="7">
    <source>
        <dbReference type="Proteomes" id="UP000294850"/>
    </source>
</evidence>
<evidence type="ECO:0000256" key="2">
    <source>
        <dbReference type="ARBA" id="ARBA00022676"/>
    </source>
</evidence>
<dbReference type="InterPro" id="IPR001173">
    <property type="entry name" value="Glyco_trans_2-like"/>
</dbReference>
<keyword evidence="4" id="KW-0472">Membrane</keyword>
<reference evidence="6 7" key="1">
    <citation type="submission" date="2019-03" db="EMBL/GenBank/DDBJ databases">
        <title>Dyadobacter AR-3-6 sp. nov., isolated from arctic soil.</title>
        <authorList>
            <person name="Chaudhary D.K."/>
        </authorList>
    </citation>
    <scope>NUCLEOTIDE SEQUENCE [LARGE SCALE GENOMIC DNA]</scope>
    <source>
        <strain evidence="6 7">AR-3-6</strain>
    </source>
</reference>
<dbReference type="PANTHER" id="PTHR43630">
    <property type="entry name" value="POLY-BETA-1,6-N-ACETYL-D-GLUCOSAMINE SYNTHASE"/>
    <property type="match status" value="1"/>
</dbReference>
<keyword evidence="3 6" id="KW-0808">Transferase</keyword>
<dbReference type="RefSeq" id="WP_131958570.1">
    <property type="nucleotide sequence ID" value="NZ_SMFL01000004.1"/>
</dbReference>
<evidence type="ECO:0000256" key="1">
    <source>
        <dbReference type="ARBA" id="ARBA00006739"/>
    </source>
</evidence>
<feature type="domain" description="Glycosyltransferase 2-like" evidence="5">
    <location>
        <begin position="11"/>
        <end position="177"/>
    </location>
</feature>
<feature type="transmembrane region" description="Helical" evidence="4">
    <location>
        <begin position="141"/>
        <end position="166"/>
    </location>
</feature>
<keyword evidence="7" id="KW-1185">Reference proteome</keyword>
<dbReference type="GO" id="GO:0016757">
    <property type="term" value="F:glycosyltransferase activity"/>
    <property type="evidence" value="ECO:0007669"/>
    <property type="project" value="UniProtKB-KW"/>
</dbReference>
<dbReference type="Proteomes" id="UP000294850">
    <property type="component" value="Unassembled WGS sequence"/>
</dbReference>
<comment type="similarity">
    <text evidence="1">Belongs to the glycosyltransferase 2 family.</text>
</comment>
<evidence type="ECO:0000256" key="4">
    <source>
        <dbReference type="SAM" id="Phobius"/>
    </source>
</evidence>
<protein>
    <submittedName>
        <fullName evidence="6">Glycosyltransferase</fullName>
    </submittedName>
</protein>
<dbReference type="EMBL" id="SMFL01000004">
    <property type="protein sequence ID" value="TDE15307.1"/>
    <property type="molecule type" value="Genomic_DNA"/>
</dbReference>
<dbReference type="AlphaFoldDB" id="A0A4R5DP14"/>
<dbReference type="OrthoDB" id="9800276at2"/>
<feature type="transmembrane region" description="Helical" evidence="4">
    <location>
        <begin position="244"/>
        <end position="266"/>
    </location>
</feature>
<dbReference type="Gene3D" id="3.90.550.10">
    <property type="entry name" value="Spore Coat Polysaccharide Biosynthesis Protein SpsA, Chain A"/>
    <property type="match status" value="1"/>
</dbReference>
<dbReference type="SUPFAM" id="SSF53448">
    <property type="entry name" value="Nucleotide-diphospho-sugar transferases"/>
    <property type="match status" value="1"/>
</dbReference>
<keyword evidence="4" id="KW-1133">Transmembrane helix</keyword>
<dbReference type="InterPro" id="IPR029044">
    <property type="entry name" value="Nucleotide-diphossugar_trans"/>
</dbReference>
<gene>
    <name evidence="6" type="ORF">E0F88_12350</name>
</gene>
<keyword evidence="2" id="KW-0328">Glycosyltransferase</keyword>
<dbReference type="Pfam" id="PF00535">
    <property type="entry name" value="Glycos_transf_2"/>
    <property type="match status" value="1"/>
</dbReference>